<keyword evidence="2" id="KW-1185">Reference proteome</keyword>
<comment type="caution">
    <text evidence="1">The sequence shown here is derived from an EMBL/GenBank/DDBJ whole genome shotgun (WGS) entry which is preliminary data.</text>
</comment>
<name>A0ABT2LZE9_9FIRM</name>
<evidence type="ECO:0000313" key="1">
    <source>
        <dbReference type="EMBL" id="MCT7398666.1"/>
    </source>
</evidence>
<sequence length="107" mass="12344">MVNDINSIISDLTKIDKASSQIMESTRKEKEAYASMIKQKTKEFDEQLSSSIDKQVNQLKESLLVENEHAIDDFKKETEASLKTLDSMYTANKDLWIESIFNHIVKE</sequence>
<dbReference type="Proteomes" id="UP001431199">
    <property type="component" value="Unassembled WGS sequence"/>
</dbReference>
<gene>
    <name evidence="1" type="ORF">N5B56_06140</name>
</gene>
<evidence type="ECO:0000313" key="2">
    <source>
        <dbReference type="Proteomes" id="UP001431199"/>
    </source>
</evidence>
<dbReference type="RefSeq" id="WP_022088767.1">
    <property type="nucleotide sequence ID" value="NZ_JAODBU010000006.1"/>
</dbReference>
<dbReference type="EMBL" id="JAODBU010000006">
    <property type="protein sequence ID" value="MCT7398666.1"/>
    <property type="molecule type" value="Genomic_DNA"/>
</dbReference>
<dbReference type="Gene3D" id="1.20.5.2950">
    <property type="match status" value="1"/>
</dbReference>
<protein>
    <submittedName>
        <fullName evidence="1">Uncharacterized protein</fullName>
    </submittedName>
</protein>
<accession>A0ABT2LZE9</accession>
<organism evidence="1 2">
    <name type="scientific">Eubacterium album</name>
    <dbReference type="NCBI Taxonomy" id="2978477"/>
    <lineage>
        <taxon>Bacteria</taxon>
        <taxon>Bacillati</taxon>
        <taxon>Bacillota</taxon>
        <taxon>Clostridia</taxon>
        <taxon>Eubacteriales</taxon>
        <taxon>Eubacteriaceae</taxon>
        <taxon>Eubacterium</taxon>
    </lineage>
</organism>
<proteinExistence type="predicted"/>
<reference evidence="1" key="1">
    <citation type="submission" date="2022-09" db="EMBL/GenBank/DDBJ databases">
        <title>Eubacterium sp. LFL-14 isolated from human feces.</title>
        <authorList>
            <person name="Liu F."/>
        </authorList>
    </citation>
    <scope>NUCLEOTIDE SEQUENCE</scope>
    <source>
        <strain evidence="1">LFL-14</strain>
    </source>
</reference>